<keyword evidence="1" id="KW-0418">Kinase</keyword>
<dbReference type="SMART" id="SM00220">
    <property type="entry name" value="S_TKc"/>
    <property type="match status" value="1"/>
</dbReference>
<evidence type="ECO:0000256" key="5">
    <source>
        <dbReference type="SAM" id="MobiDB-lite"/>
    </source>
</evidence>
<dbReference type="PROSITE" id="PS50011">
    <property type="entry name" value="PROTEIN_KINASE_DOM"/>
    <property type="match status" value="1"/>
</dbReference>
<dbReference type="InterPro" id="IPR017441">
    <property type="entry name" value="Protein_kinase_ATP_BS"/>
</dbReference>
<dbReference type="PANTHER" id="PTHR45756">
    <property type="entry name" value="PALMITOYLTRANSFERASE"/>
    <property type="match status" value="1"/>
</dbReference>
<dbReference type="InterPro" id="IPR008271">
    <property type="entry name" value="Ser/Thr_kinase_AS"/>
</dbReference>
<feature type="compositionally biased region" description="Low complexity" evidence="5">
    <location>
        <begin position="773"/>
        <end position="789"/>
    </location>
</feature>
<evidence type="ECO:0000313" key="10">
    <source>
        <dbReference type="Proteomes" id="UP001628156"/>
    </source>
</evidence>
<dbReference type="CDD" id="cd13999">
    <property type="entry name" value="STKc_MAP3K-like"/>
    <property type="match status" value="1"/>
</dbReference>
<dbReference type="PANTHER" id="PTHR45756:SF1">
    <property type="entry name" value="PROTEIN KINASE DOMAIN CONTAINING PROTEIN"/>
    <property type="match status" value="1"/>
</dbReference>
<feature type="transmembrane region" description="Helical" evidence="6">
    <location>
        <begin position="590"/>
        <end position="615"/>
    </location>
</feature>
<dbReference type="SUPFAM" id="SSF56112">
    <property type="entry name" value="Protein kinase-like (PK-like)"/>
    <property type="match status" value="1"/>
</dbReference>
<feature type="domain" description="Protein kinase" evidence="8">
    <location>
        <begin position="827"/>
        <end position="1085"/>
    </location>
</feature>
<name>A0ABQ0DGU6_9EUKA</name>
<feature type="region of interest" description="Disordered" evidence="5">
    <location>
        <begin position="763"/>
        <end position="789"/>
    </location>
</feature>
<gene>
    <name evidence="9" type="ORF">ENUP19_0092G0031</name>
</gene>
<evidence type="ECO:0000256" key="3">
    <source>
        <dbReference type="ARBA" id="ARBA00022840"/>
    </source>
</evidence>
<evidence type="ECO:0000256" key="7">
    <source>
        <dbReference type="SAM" id="SignalP"/>
    </source>
</evidence>
<keyword evidence="2 4" id="KW-0547">Nucleotide-binding</keyword>
<dbReference type="Pfam" id="PF07714">
    <property type="entry name" value="PK_Tyr_Ser-Thr"/>
    <property type="match status" value="1"/>
</dbReference>
<keyword evidence="1" id="KW-0808">Transferase</keyword>
<evidence type="ECO:0000256" key="1">
    <source>
        <dbReference type="ARBA" id="ARBA00022527"/>
    </source>
</evidence>
<dbReference type="Proteomes" id="UP001628156">
    <property type="component" value="Unassembled WGS sequence"/>
</dbReference>
<feature type="binding site" evidence="4">
    <location>
        <position position="854"/>
    </location>
    <ligand>
        <name>ATP</name>
        <dbReference type="ChEBI" id="CHEBI:30616"/>
    </ligand>
</feature>
<sequence length="1136" mass="128656">MSLTKTNLVVIWLLFIVHFIEYGYSQPISISICGDGIVDIFDEECDSTEHCTNCYCDKGYMSVNSLCVPKCDIEGCINGCISPNECSTCQQPAYQWDCHSCGDGYYMEGFMKCILLNRSELYTCDKMLKDNSLMTIKDIQLSSLLLNNVREYTLYLKDFKLTIDHCYLTFDPSSPYVKGIWIELDVIDEGYYVIETEREYTTPIIEYITVQQNSYGFDSIITIEKECFTINSTGTASCEGNNNDINDYILSASLMKYFTVGKYYLHVFGNYGVVPTEDLKLYVRKINHPCSARFTQLFWNDIISSNYTTMVSTVDSIYSTSSCSTQLEKGKWFFIKGSDKTIKISTCNNSQDLDSFIHLVQVSKTNDDFTNVRCDEKGSICLEYSDRGCGINSRLIHQLSSDYDYFIFVSSTKRSLFQVEFSTTCPYDCLNGVCSVSKGGCICNEGYAEKDGVCTKCGNGIVDVGEECDPSNNITKEYYCSEETCMCSFGYVPVTINGITKCAISTCGNEQIDEYEECDGGNGCDHCHCINGYTPYAKARLNCLLPSCGNGRIDSGEECDGGDGCIECECQPGWYSNGHTECKKYSEGGLLLIVCIPGIIVYEIMLIILLIIFLIQYHILNDKIMFEQKESSHLFYDLIIPYDKTYCYPITLRNEYFNIQPQHIDFISEDICPEVDQIAKRECIVTNFSNETMNFIFHGKQEPKYEIIFVPCRGIVKSNDSVTVQIQICVHCTTTIHESIKVTVGFSHFKKVLKEYLSHQHISTSKSDKSNKSQRSGRSSVSSLSNQNSTSSEEVITNFNKAKQFSVELSLDARSKLSTKLDEDEIHTFQPPIGEGTFGVVFKGEWRKIDVAVKCVKTDFDSIDDLIPSILEEVKLLEQLRSPCIISFIGYCITKESICLVMEYCPLGSLKKYLQSNPSTNFLKLRFCQDIARGMLYLHENDIIHRDLKPDNVLVISSNPNDEVVCKVTDFGTSKILIDKSGLGKDIKDIGTPMYMAPEIHTLGVLNKKVDVFSYAICLLEIWLGRSPYNPVKFPDAESILSFVSSGQLLEIPQNCPYKKIIKSCWRNRSSKRPSFNEIEKELTVILYNEKDKKTFTTQQTTENNLFQDTTAFRTMVQIQGIESEVIEDLRSKTIM</sequence>
<evidence type="ECO:0000256" key="6">
    <source>
        <dbReference type="SAM" id="Phobius"/>
    </source>
</evidence>
<keyword evidence="3 4" id="KW-0067">ATP-binding</keyword>
<keyword evidence="7" id="KW-0732">Signal</keyword>
<protein>
    <recommendedName>
        <fullName evidence="8">Protein kinase domain-containing protein</fullName>
    </recommendedName>
</protein>
<feature type="signal peptide" evidence="7">
    <location>
        <begin position="1"/>
        <end position="25"/>
    </location>
</feature>
<evidence type="ECO:0000313" key="9">
    <source>
        <dbReference type="EMBL" id="GAB1222076.1"/>
    </source>
</evidence>
<comment type="caution">
    <text evidence="9">The sequence shown here is derived from an EMBL/GenBank/DDBJ whole genome shotgun (WGS) entry which is preliminary data.</text>
</comment>
<dbReference type="InterPro" id="IPR053215">
    <property type="entry name" value="TKL_Ser/Thr_kinase"/>
</dbReference>
<keyword evidence="1" id="KW-0723">Serine/threonine-protein kinase</keyword>
<dbReference type="PROSITE" id="PS00107">
    <property type="entry name" value="PROTEIN_KINASE_ATP"/>
    <property type="match status" value="1"/>
</dbReference>
<reference evidence="9 10" key="1">
    <citation type="journal article" date="2019" name="PLoS Negl. Trop. Dis.">
        <title>Whole genome sequencing of Entamoeba nuttalli reveals mammalian host-related molecular signatures and a novel octapeptide-repeat surface protein.</title>
        <authorList>
            <person name="Tanaka M."/>
            <person name="Makiuchi T."/>
            <person name="Komiyama T."/>
            <person name="Shiina T."/>
            <person name="Osaki K."/>
            <person name="Tachibana H."/>
        </authorList>
    </citation>
    <scope>NUCLEOTIDE SEQUENCE [LARGE SCALE GENOMIC DNA]</scope>
    <source>
        <strain evidence="9 10">P19-061405</strain>
    </source>
</reference>
<evidence type="ECO:0000256" key="4">
    <source>
        <dbReference type="PROSITE-ProRule" id="PRU10141"/>
    </source>
</evidence>
<feature type="chain" id="PRO_5047518909" description="Protein kinase domain-containing protein" evidence="7">
    <location>
        <begin position="26"/>
        <end position="1136"/>
    </location>
</feature>
<dbReference type="InterPro" id="IPR011009">
    <property type="entry name" value="Kinase-like_dom_sf"/>
</dbReference>
<dbReference type="InterPro" id="IPR001245">
    <property type="entry name" value="Ser-Thr/Tyr_kinase_cat_dom"/>
</dbReference>
<evidence type="ECO:0000259" key="8">
    <source>
        <dbReference type="PROSITE" id="PS50011"/>
    </source>
</evidence>
<accession>A0ABQ0DGU6</accession>
<keyword evidence="6" id="KW-0472">Membrane</keyword>
<proteinExistence type="predicted"/>
<dbReference type="Gene3D" id="1.10.510.10">
    <property type="entry name" value="Transferase(Phosphotransferase) domain 1"/>
    <property type="match status" value="1"/>
</dbReference>
<dbReference type="PROSITE" id="PS00108">
    <property type="entry name" value="PROTEIN_KINASE_ST"/>
    <property type="match status" value="1"/>
</dbReference>
<dbReference type="InterPro" id="IPR000719">
    <property type="entry name" value="Prot_kinase_dom"/>
</dbReference>
<organism evidence="9 10">
    <name type="scientific">Entamoeba nuttalli</name>
    <dbReference type="NCBI Taxonomy" id="412467"/>
    <lineage>
        <taxon>Eukaryota</taxon>
        <taxon>Amoebozoa</taxon>
        <taxon>Evosea</taxon>
        <taxon>Archamoebae</taxon>
        <taxon>Mastigamoebida</taxon>
        <taxon>Entamoebidae</taxon>
        <taxon>Entamoeba</taxon>
    </lineage>
</organism>
<keyword evidence="6" id="KW-0812">Transmembrane</keyword>
<dbReference type="EMBL" id="BAAFRS010000092">
    <property type="protein sequence ID" value="GAB1222076.1"/>
    <property type="molecule type" value="Genomic_DNA"/>
</dbReference>
<keyword evidence="10" id="KW-1185">Reference proteome</keyword>
<keyword evidence="6" id="KW-1133">Transmembrane helix</keyword>
<evidence type="ECO:0000256" key="2">
    <source>
        <dbReference type="ARBA" id="ARBA00022741"/>
    </source>
</evidence>